<reference evidence="2" key="1">
    <citation type="submission" date="2023-03" db="EMBL/GenBank/DDBJ databases">
        <title>Chromosome-scale reference genome and RAD-based genetic map of yellow starthistle (Centaurea solstitialis) reveal putative structural variation and QTLs associated with invader traits.</title>
        <authorList>
            <person name="Reatini B."/>
            <person name="Cang F.A."/>
            <person name="Jiang Q."/>
            <person name="Mckibben M.T.W."/>
            <person name="Barker M.S."/>
            <person name="Rieseberg L.H."/>
            <person name="Dlugosch K.M."/>
        </authorList>
    </citation>
    <scope>NUCLEOTIDE SEQUENCE</scope>
    <source>
        <strain evidence="2">CAN-66</strain>
        <tissue evidence="2">Leaf</tissue>
    </source>
</reference>
<keyword evidence="3" id="KW-1185">Reference proteome</keyword>
<name>A0AA38W625_9ASTR</name>
<evidence type="ECO:0000313" key="2">
    <source>
        <dbReference type="EMBL" id="KAJ9536541.1"/>
    </source>
</evidence>
<dbReference type="PANTHER" id="PTHR33116:SF78">
    <property type="entry name" value="OS12G0587133 PROTEIN"/>
    <property type="match status" value="1"/>
</dbReference>
<dbReference type="InterPro" id="IPR026960">
    <property type="entry name" value="RVT-Znf"/>
</dbReference>
<dbReference type="PANTHER" id="PTHR33116">
    <property type="entry name" value="REVERSE TRANSCRIPTASE ZINC-BINDING DOMAIN-CONTAINING PROTEIN-RELATED-RELATED"/>
    <property type="match status" value="1"/>
</dbReference>
<comment type="caution">
    <text evidence="2">The sequence shown here is derived from an EMBL/GenBank/DDBJ whole genome shotgun (WGS) entry which is preliminary data.</text>
</comment>
<feature type="domain" description="Reverse transcriptase zinc-binding" evidence="1">
    <location>
        <begin position="111"/>
        <end position="196"/>
    </location>
</feature>
<evidence type="ECO:0000313" key="3">
    <source>
        <dbReference type="Proteomes" id="UP001172457"/>
    </source>
</evidence>
<proteinExistence type="predicted"/>
<organism evidence="2 3">
    <name type="scientific">Centaurea solstitialis</name>
    <name type="common">yellow star-thistle</name>
    <dbReference type="NCBI Taxonomy" id="347529"/>
    <lineage>
        <taxon>Eukaryota</taxon>
        <taxon>Viridiplantae</taxon>
        <taxon>Streptophyta</taxon>
        <taxon>Embryophyta</taxon>
        <taxon>Tracheophyta</taxon>
        <taxon>Spermatophyta</taxon>
        <taxon>Magnoliopsida</taxon>
        <taxon>eudicotyledons</taxon>
        <taxon>Gunneridae</taxon>
        <taxon>Pentapetalae</taxon>
        <taxon>asterids</taxon>
        <taxon>campanulids</taxon>
        <taxon>Asterales</taxon>
        <taxon>Asteraceae</taxon>
        <taxon>Carduoideae</taxon>
        <taxon>Cardueae</taxon>
        <taxon>Centaureinae</taxon>
        <taxon>Centaurea</taxon>
    </lineage>
</organism>
<sequence length="281" mass="32659">MCNRSLTWTPSQGRTTASSDKHFLRFDTWRVSWRALSSQGPLSQIIPYRRFTNEGFHADTSVRELIDNCNGIWPEMWVNLNPIAFSSPIPSVSDNSDVIRWRKATGGGVDFSIKEALRSFSGVPQRLLWTKFVWFKGHIPKLSFCMWVACYGRLPTQDRVGSWLPENHALSCPLCGTCADSHDHLFFTCSYSRQVWRCLKRMVNLHGFPEVWSTILEQLVENRGPRSLSQRLALSGAVYFIWRERNRRLFQHQKQPPIVVFKQIRDLIVAREATWRRGKKT</sequence>
<gene>
    <name evidence="2" type="ORF">OSB04_un000293</name>
</gene>
<evidence type="ECO:0000259" key="1">
    <source>
        <dbReference type="Pfam" id="PF13966"/>
    </source>
</evidence>
<dbReference type="EMBL" id="JARYMX010000017">
    <property type="protein sequence ID" value="KAJ9536541.1"/>
    <property type="molecule type" value="Genomic_DNA"/>
</dbReference>
<dbReference type="Pfam" id="PF13966">
    <property type="entry name" value="zf-RVT"/>
    <property type="match status" value="1"/>
</dbReference>
<dbReference type="AlphaFoldDB" id="A0AA38W625"/>
<protein>
    <recommendedName>
        <fullName evidence="1">Reverse transcriptase zinc-binding domain-containing protein</fullName>
    </recommendedName>
</protein>
<accession>A0AA38W625</accession>
<dbReference type="Proteomes" id="UP001172457">
    <property type="component" value="Unassembled WGS sequence"/>
</dbReference>